<comment type="caution">
    <text evidence="1">The sequence shown here is derived from an EMBL/GenBank/DDBJ whole genome shotgun (WGS) entry which is preliminary data.</text>
</comment>
<evidence type="ECO:0000313" key="1">
    <source>
        <dbReference type="EMBL" id="KTB37665.1"/>
    </source>
</evidence>
<dbReference type="EMBL" id="LATX01001832">
    <property type="protein sequence ID" value="KTB37665.1"/>
    <property type="molecule type" value="Genomic_DNA"/>
</dbReference>
<gene>
    <name evidence="1" type="ORF">WG66_9752</name>
</gene>
<dbReference type="AlphaFoldDB" id="A0A0W0FMY7"/>
<protein>
    <submittedName>
        <fullName evidence="1">Uncharacterized protein</fullName>
    </submittedName>
</protein>
<dbReference type="Proteomes" id="UP000054988">
    <property type="component" value="Unassembled WGS sequence"/>
</dbReference>
<sequence>MNLSAVLLQAILLPIALLSPLSLGPDA</sequence>
<organism evidence="1 2">
    <name type="scientific">Moniliophthora roreri</name>
    <name type="common">Frosty pod rot fungus</name>
    <name type="synonym">Monilia roreri</name>
    <dbReference type="NCBI Taxonomy" id="221103"/>
    <lineage>
        <taxon>Eukaryota</taxon>
        <taxon>Fungi</taxon>
        <taxon>Dikarya</taxon>
        <taxon>Basidiomycota</taxon>
        <taxon>Agaricomycotina</taxon>
        <taxon>Agaricomycetes</taxon>
        <taxon>Agaricomycetidae</taxon>
        <taxon>Agaricales</taxon>
        <taxon>Marasmiineae</taxon>
        <taxon>Marasmiaceae</taxon>
        <taxon>Moniliophthora</taxon>
    </lineage>
</organism>
<proteinExistence type="predicted"/>
<name>A0A0W0FMY7_MONRR</name>
<accession>A0A0W0FMY7</accession>
<reference evidence="1 2" key="1">
    <citation type="submission" date="2015-12" db="EMBL/GenBank/DDBJ databases">
        <title>Draft genome sequence of Moniliophthora roreri, the causal agent of frosty pod rot of cacao.</title>
        <authorList>
            <person name="Aime M.C."/>
            <person name="Diaz-Valderrama J.R."/>
            <person name="Kijpornyongpan T."/>
            <person name="Phillips-Mora W."/>
        </authorList>
    </citation>
    <scope>NUCLEOTIDE SEQUENCE [LARGE SCALE GENOMIC DNA]</scope>
    <source>
        <strain evidence="1 2">MCA 2952</strain>
    </source>
</reference>
<evidence type="ECO:0000313" key="2">
    <source>
        <dbReference type="Proteomes" id="UP000054988"/>
    </source>
</evidence>